<gene>
    <name evidence="1" type="ORF">ACFPFU_10435</name>
</gene>
<evidence type="ECO:0000313" key="1">
    <source>
        <dbReference type="EMBL" id="MFC4872106.1"/>
    </source>
</evidence>
<reference evidence="2" key="1">
    <citation type="journal article" date="2019" name="Int. J. Syst. Evol. Microbiol.">
        <title>The Global Catalogue of Microorganisms (GCM) 10K type strain sequencing project: providing services to taxonomists for standard genome sequencing and annotation.</title>
        <authorList>
            <consortium name="The Broad Institute Genomics Platform"/>
            <consortium name="The Broad Institute Genome Sequencing Center for Infectious Disease"/>
            <person name="Wu L."/>
            <person name="Ma J."/>
        </authorList>
    </citation>
    <scope>NUCLEOTIDE SEQUENCE [LARGE SCALE GENOMIC DNA]</scope>
    <source>
        <strain evidence="2">CGMCC 4.7466</strain>
    </source>
</reference>
<name>A0ABV9T0Q4_9BACT</name>
<protein>
    <recommendedName>
        <fullName evidence="3">Carboxypeptidase regulatory-like domain-containing protein</fullName>
    </recommendedName>
</protein>
<dbReference type="PROSITE" id="PS51257">
    <property type="entry name" value="PROKAR_LIPOPROTEIN"/>
    <property type="match status" value="1"/>
</dbReference>
<evidence type="ECO:0000313" key="2">
    <source>
        <dbReference type="Proteomes" id="UP001595818"/>
    </source>
</evidence>
<keyword evidence="2" id="KW-1185">Reference proteome</keyword>
<evidence type="ECO:0008006" key="3">
    <source>
        <dbReference type="Google" id="ProtNLM"/>
    </source>
</evidence>
<proteinExistence type="predicted"/>
<dbReference type="SUPFAM" id="SSF49464">
    <property type="entry name" value="Carboxypeptidase regulatory domain-like"/>
    <property type="match status" value="1"/>
</dbReference>
<comment type="caution">
    <text evidence="1">The sequence shown here is derived from an EMBL/GenBank/DDBJ whole genome shotgun (WGS) entry which is preliminary data.</text>
</comment>
<accession>A0ABV9T0Q4</accession>
<sequence>MKNFLFYSCIFLFAIISCKPDKITDVVVEGVLLDASSLKPIEGGTVEINTGTAGLAGTGSAHTKFMDMQTDANGKFHFEYTIEEGLMYVLYADAPHHYGNRSIGTWSITYNGESPSKRTNLTLQKKAQIHEVIRLPPQGTLRIRIINVDKIYDRFNLNTPPGSPLASGLQLSGMNVDETHEFTVYGDVENILSTFRYRPGDGPGEGDHVTIPVFCKAHDVTEYTVEY</sequence>
<dbReference type="EMBL" id="JBHSJJ010000005">
    <property type="protein sequence ID" value="MFC4872106.1"/>
    <property type="molecule type" value="Genomic_DNA"/>
</dbReference>
<dbReference type="InterPro" id="IPR008969">
    <property type="entry name" value="CarboxyPept-like_regulatory"/>
</dbReference>
<organism evidence="1 2">
    <name type="scientific">Negadavirga shengliensis</name>
    <dbReference type="NCBI Taxonomy" id="1389218"/>
    <lineage>
        <taxon>Bacteria</taxon>
        <taxon>Pseudomonadati</taxon>
        <taxon>Bacteroidota</taxon>
        <taxon>Cytophagia</taxon>
        <taxon>Cytophagales</taxon>
        <taxon>Cyclobacteriaceae</taxon>
        <taxon>Negadavirga</taxon>
    </lineage>
</organism>
<dbReference type="RefSeq" id="WP_377064212.1">
    <property type="nucleotide sequence ID" value="NZ_JBHSJJ010000005.1"/>
</dbReference>
<dbReference type="Proteomes" id="UP001595818">
    <property type="component" value="Unassembled WGS sequence"/>
</dbReference>